<name>A0A7Z7N478_9BURK</name>
<accession>A0A7Z7N478</accession>
<dbReference type="EMBL" id="OCSU01000002">
    <property type="protein sequence ID" value="SOE80863.1"/>
    <property type="molecule type" value="Genomic_DNA"/>
</dbReference>
<gene>
    <name evidence="1" type="ORF">SAMN05446927_4115</name>
</gene>
<comment type="caution">
    <text evidence="1">The sequence shown here is derived from an EMBL/GenBank/DDBJ whole genome shotgun (WGS) entry which is preliminary data.</text>
</comment>
<evidence type="ECO:0000313" key="2">
    <source>
        <dbReference type="Proteomes" id="UP000219522"/>
    </source>
</evidence>
<dbReference type="Proteomes" id="UP000219522">
    <property type="component" value="Unassembled WGS sequence"/>
</dbReference>
<evidence type="ECO:0008006" key="3">
    <source>
        <dbReference type="Google" id="ProtNLM"/>
    </source>
</evidence>
<dbReference type="OrthoDB" id="784829at2"/>
<dbReference type="RefSeq" id="WP_062643146.1">
    <property type="nucleotide sequence ID" value="NZ_FCOG02000179.1"/>
</dbReference>
<reference evidence="1 2" key="1">
    <citation type="submission" date="2017-09" db="EMBL/GenBank/DDBJ databases">
        <authorList>
            <person name="Varghese N."/>
            <person name="Submissions S."/>
        </authorList>
    </citation>
    <scope>NUCLEOTIDE SEQUENCE [LARGE SCALE GENOMIC DNA]</scope>
    <source>
        <strain evidence="1 2">OK806</strain>
    </source>
</reference>
<sequence length="144" mass="15422">MSADTLLNRLEGVREVGPGRYVARCPAHEDRQASLSITEKPDGVLLVHCFAGCAIAEVVGALGLDLADLFPPRESGAAGLVRSGKPVKRRWSAAQILAALTLELCEIVLVIGAIARRGAVTPTEYDRLLRSVQRVMHAEGYCSD</sequence>
<keyword evidence="2" id="KW-1185">Reference proteome</keyword>
<organism evidence="1 2">
    <name type="scientific">Caballeronia arationis</name>
    <dbReference type="NCBI Taxonomy" id="1777142"/>
    <lineage>
        <taxon>Bacteria</taxon>
        <taxon>Pseudomonadati</taxon>
        <taxon>Pseudomonadota</taxon>
        <taxon>Betaproteobacteria</taxon>
        <taxon>Burkholderiales</taxon>
        <taxon>Burkholderiaceae</taxon>
        <taxon>Caballeronia</taxon>
    </lineage>
</organism>
<proteinExistence type="predicted"/>
<evidence type="ECO:0000313" key="1">
    <source>
        <dbReference type="EMBL" id="SOE80863.1"/>
    </source>
</evidence>
<dbReference type="AlphaFoldDB" id="A0A7Z7N478"/>
<protein>
    <recommendedName>
        <fullName evidence="3">DNA primase</fullName>
    </recommendedName>
</protein>